<organism evidence="1 2">
    <name type="scientific">Streblomastix strix</name>
    <dbReference type="NCBI Taxonomy" id="222440"/>
    <lineage>
        <taxon>Eukaryota</taxon>
        <taxon>Metamonada</taxon>
        <taxon>Preaxostyla</taxon>
        <taxon>Oxymonadida</taxon>
        <taxon>Streblomastigidae</taxon>
        <taxon>Streblomastix</taxon>
    </lineage>
</organism>
<proteinExistence type="predicted"/>
<accession>A0A5J4TII3</accession>
<dbReference type="AlphaFoldDB" id="A0A5J4TII3"/>
<sequence>NAFRQNLKIDPLDPDQTIATPVEVPPNAITTAQVLLTRFSGHETSKIDFYAKEPSEEKVLKDMLRTRTATNFLKHRNLPKYNNPSAQQMLAFDQILVDLEKKLLQQYRLLQGTLTQIVK</sequence>
<feature type="non-terminal residue" evidence="1">
    <location>
        <position position="1"/>
    </location>
</feature>
<name>A0A5J4TII3_9EUKA</name>
<evidence type="ECO:0000313" key="1">
    <source>
        <dbReference type="EMBL" id="KAA6357959.1"/>
    </source>
</evidence>
<dbReference type="Proteomes" id="UP000324800">
    <property type="component" value="Unassembled WGS sequence"/>
</dbReference>
<reference evidence="1 2" key="1">
    <citation type="submission" date="2019-03" db="EMBL/GenBank/DDBJ databases">
        <title>Single cell metagenomics reveals metabolic interactions within the superorganism composed of flagellate Streblomastix strix and complex community of Bacteroidetes bacteria on its surface.</title>
        <authorList>
            <person name="Treitli S.C."/>
            <person name="Kolisko M."/>
            <person name="Husnik F."/>
            <person name="Keeling P."/>
            <person name="Hampl V."/>
        </authorList>
    </citation>
    <scope>NUCLEOTIDE SEQUENCE [LARGE SCALE GENOMIC DNA]</scope>
    <source>
        <strain evidence="1">ST1C</strain>
    </source>
</reference>
<comment type="caution">
    <text evidence="1">The sequence shown here is derived from an EMBL/GenBank/DDBJ whole genome shotgun (WGS) entry which is preliminary data.</text>
</comment>
<gene>
    <name evidence="1" type="ORF">EZS28_046512</name>
</gene>
<dbReference type="EMBL" id="SNRW01030580">
    <property type="protein sequence ID" value="KAA6357959.1"/>
    <property type="molecule type" value="Genomic_DNA"/>
</dbReference>
<evidence type="ECO:0000313" key="2">
    <source>
        <dbReference type="Proteomes" id="UP000324800"/>
    </source>
</evidence>
<protein>
    <submittedName>
        <fullName evidence="1">Uncharacterized protein</fullName>
    </submittedName>
</protein>